<feature type="compositionally biased region" description="Acidic residues" evidence="1">
    <location>
        <begin position="104"/>
        <end position="114"/>
    </location>
</feature>
<reference evidence="2 3" key="1">
    <citation type="submission" date="2024-02" db="EMBL/GenBank/DDBJ databases">
        <title>De novo assembly and annotation of 12 fungi associated with fruit tree decline syndrome in Ontario, Canada.</title>
        <authorList>
            <person name="Sulman M."/>
            <person name="Ellouze W."/>
            <person name="Ilyukhin E."/>
        </authorList>
    </citation>
    <scope>NUCLEOTIDE SEQUENCE [LARGE SCALE GENOMIC DNA]</scope>
    <source>
        <strain evidence="2 3">M42-189</strain>
    </source>
</reference>
<dbReference type="Proteomes" id="UP001521785">
    <property type="component" value="Unassembled WGS sequence"/>
</dbReference>
<dbReference type="EMBL" id="JAKJXO020000021">
    <property type="protein sequence ID" value="KAL1592354.1"/>
    <property type="molecule type" value="Genomic_DNA"/>
</dbReference>
<feature type="compositionally biased region" description="Pro residues" evidence="1">
    <location>
        <begin position="73"/>
        <end position="82"/>
    </location>
</feature>
<name>A0ABR3QJL6_9PLEO</name>
<protein>
    <submittedName>
        <fullName evidence="2">Uncharacterized protein</fullName>
    </submittedName>
</protein>
<accession>A0ABR3QJL6</accession>
<comment type="caution">
    <text evidence="2">The sequence shown here is derived from an EMBL/GenBank/DDBJ whole genome shotgun (WGS) entry which is preliminary data.</text>
</comment>
<evidence type="ECO:0000313" key="3">
    <source>
        <dbReference type="Proteomes" id="UP001521785"/>
    </source>
</evidence>
<sequence length="335" mass="36585">MVQQTTDVEDNDHGDLTLSDLEDFHPNAESTPLPKMQIGSGKEGATDSGVNLSSSSSRGTKRKLSPVVQVPRSSPPYDPPSGPDIESRSPSPSLPDVVRSTVEERDEDEVEERAEPEVLSETMAPPMSSSDYHADDVEISQVSPVAPKRTRQKAASAQRDEQESEGEEIDRAKQRKGKKTPNREKGISTAKLQALLPKRRTRAIHEDSDSASPIDSDEDELSMPPRRHARLARKIAAPKASKAPKKSTRGANKSATSKATKGSRTYGRRISSDKENEGRVEADDDSDASNDTAQGTNDKPSARLEAMAKKFADIDNFDLDFESVSYVQTSSSPWR</sequence>
<keyword evidence="3" id="KW-1185">Reference proteome</keyword>
<evidence type="ECO:0000256" key="1">
    <source>
        <dbReference type="SAM" id="MobiDB-lite"/>
    </source>
</evidence>
<organism evidence="2 3">
    <name type="scientific">Paraconiothyrium brasiliense</name>
    <dbReference type="NCBI Taxonomy" id="300254"/>
    <lineage>
        <taxon>Eukaryota</taxon>
        <taxon>Fungi</taxon>
        <taxon>Dikarya</taxon>
        <taxon>Ascomycota</taxon>
        <taxon>Pezizomycotina</taxon>
        <taxon>Dothideomycetes</taxon>
        <taxon>Pleosporomycetidae</taxon>
        <taxon>Pleosporales</taxon>
        <taxon>Massarineae</taxon>
        <taxon>Didymosphaeriaceae</taxon>
        <taxon>Paraconiothyrium</taxon>
    </lineage>
</organism>
<feature type="region of interest" description="Disordered" evidence="1">
    <location>
        <begin position="1"/>
        <end position="304"/>
    </location>
</feature>
<proteinExistence type="predicted"/>
<feature type="compositionally biased region" description="Polar residues" evidence="1">
    <location>
        <begin position="249"/>
        <end position="263"/>
    </location>
</feature>
<gene>
    <name evidence="2" type="ORF">SLS60_011432</name>
</gene>
<evidence type="ECO:0000313" key="2">
    <source>
        <dbReference type="EMBL" id="KAL1592354.1"/>
    </source>
</evidence>
<feature type="compositionally biased region" description="Basic and acidic residues" evidence="1">
    <location>
        <begin position="270"/>
        <end position="281"/>
    </location>
</feature>